<dbReference type="AlphaFoldDB" id="A0AAD8HL00"/>
<organism evidence="4 5">
    <name type="scientific">Heracleum sosnowskyi</name>
    <dbReference type="NCBI Taxonomy" id="360622"/>
    <lineage>
        <taxon>Eukaryota</taxon>
        <taxon>Viridiplantae</taxon>
        <taxon>Streptophyta</taxon>
        <taxon>Embryophyta</taxon>
        <taxon>Tracheophyta</taxon>
        <taxon>Spermatophyta</taxon>
        <taxon>Magnoliopsida</taxon>
        <taxon>eudicotyledons</taxon>
        <taxon>Gunneridae</taxon>
        <taxon>Pentapetalae</taxon>
        <taxon>asterids</taxon>
        <taxon>campanulids</taxon>
        <taxon>Apiales</taxon>
        <taxon>Apiaceae</taxon>
        <taxon>Apioideae</taxon>
        <taxon>apioid superclade</taxon>
        <taxon>Tordylieae</taxon>
        <taxon>Tordyliinae</taxon>
        <taxon>Heracleum</taxon>
    </lineage>
</organism>
<keyword evidence="1" id="KW-0175">Coiled coil</keyword>
<feature type="region of interest" description="Disordered" evidence="2">
    <location>
        <begin position="1"/>
        <end position="57"/>
    </location>
</feature>
<gene>
    <name evidence="3" type="ORF">POM88_034292</name>
    <name evidence="4" type="ORF">POM88_034295</name>
</gene>
<keyword evidence="5" id="KW-1185">Reference proteome</keyword>
<name>A0AAD8HL00_9APIA</name>
<reference evidence="4" key="2">
    <citation type="submission" date="2023-05" db="EMBL/GenBank/DDBJ databases">
        <authorList>
            <person name="Schelkunov M.I."/>
        </authorList>
    </citation>
    <scope>NUCLEOTIDE SEQUENCE</scope>
    <source>
        <strain evidence="4">Hsosn_3</strain>
        <tissue evidence="4">Leaf</tissue>
    </source>
</reference>
<dbReference type="InterPro" id="IPR038765">
    <property type="entry name" value="Papain-like_cys_pep_sf"/>
</dbReference>
<feature type="compositionally biased region" description="Polar residues" evidence="2">
    <location>
        <begin position="458"/>
        <end position="475"/>
    </location>
</feature>
<feature type="compositionally biased region" description="Basic and acidic residues" evidence="2">
    <location>
        <begin position="9"/>
        <end position="42"/>
    </location>
</feature>
<dbReference type="Gene3D" id="3.40.395.10">
    <property type="entry name" value="Adenoviral Proteinase, Chain A"/>
    <property type="match status" value="1"/>
</dbReference>
<proteinExistence type="predicted"/>
<evidence type="ECO:0000313" key="3">
    <source>
        <dbReference type="EMBL" id="KAK1368200.1"/>
    </source>
</evidence>
<evidence type="ECO:0000313" key="4">
    <source>
        <dbReference type="EMBL" id="KAK1368203.1"/>
    </source>
</evidence>
<dbReference type="SUPFAM" id="SSF54001">
    <property type="entry name" value="Cysteine proteinases"/>
    <property type="match status" value="1"/>
</dbReference>
<reference evidence="4" key="1">
    <citation type="submission" date="2023-02" db="EMBL/GenBank/DDBJ databases">
        <title>Genome of toxic invasive species Heracleum sosnowskyi carries increased number of genes despite the absence of recent whole-genome duplications.</title>
        <authorList>
            <person name="Schelkunov M."/>
            <person name="Shtratnikova V."/>
            <person name="Makarenko M."/>
            <person name="Klepikova A."/>
            <person name="Omelchenko D."/>
            <person name="Novikova G."/>
            <person name="Obukhova E."/>
            <person name="Bogdanov V."/>
            <person name="Penin A."/>
            <person name="Logacheva M."/>
        </authorList>
    </citation>
    <scope>NUCLEOTIDE SEQUENCE</scope>
    <source>
        <strain evidence="4">Hsosn_3</strain>
        <tissue evidence="4">Leaf</tissue>
    </source>
</reference>
<dbReference type="EMBL" id="JAUIZM010000008">
    <property type="protein sequence ID" value="KAK1368203.1"/>
    <property type="molecule type" value="Genomic_DNA"/>
</dbReference>
<evidence type="ECO:0000256" key="1">
    <source>
        <dbReference type="SAM" id="Coils"/>
    </source>
</evidence>
<accession>A0AAD8HL00</accession>
<evidence type="ECO:0000256" key="2">
    <source>
        <dbReference type="SAM" id="MobiDB-lite"/>
    </source>
</evidence>
<dbReference type="EMBL" id="JAUIZM010000008">
    <property type="protein sequence ID" value="KAK1368200.1"/>
    <property type="molecule type" value="Genomic_DNA"/>
</dbReference>
<dbReference type="PANTHER" id="PTHR33018">
    <property type="entry name" value="OS10G0338966 PROTEIN-RELATED"/>
    <property type="match status" value="1"/>
</dbReference>
<dbReference type="PANTHER" id="PTHR33018:SF31">
    <property type="entry name" value="TRANSPOSASE, PTTA_EN_SPM, PLANT"/>
    <property type="match status" value="1"/>
</dbReference>
<evidence type="ECO:0008006" key="6">
    <source>
        <dbReference type="Google" id="ProtNLM"/>
    </source>
</evidence>
<sequence length="538" mass="61585">MAPKKRSKNDKNSLEVDNQLHVKESSEPEREVDVQKSEHESEGSAQPIEPQGAQPSEEIVTAGTETTNRKSRAKRGVCDMHKVVVKKAQGKKFKVRDHWRAFVAQRINLEWMTLRNRQRGIVKQRKYPHRMSRKGYTGLLEEEVKKGHMKPGKLPEQTILWKKARKRKDDQVDEEQEQMNQKIDELLESNRKGELDLGEYEDVLSLALETHEHSGRRDEEMERRTSKLMSQIVELKAMVSSSNLGTPMSGKQSCQKVQVESPEIKSKLALAAKELLEELDCVVVDPTPPETKGPRSCELAVDSIDNIVAFGMAMDDGVLNEKIHGMPMPPGCIRVMVDGSINDNVVVPVPVPGEIVKAAISAYMSYLHNVMREKKLLDYFGFFDPSATFTLNADFEALVVRRLKEGNPNRVFFMPHHENVHWILIVLWEHDIYTLNPLPHPPRNPALEDDLKRALRTFNSQTGRGNRTPKVQNLAGSPKQPGSRECGYVVMRYMRDIILDEDMYSFSTKWLLKTQTSYKIEELEEVRHKTLKHIEKLL</sequence>
<dbReference type="Proteomes" id="UP001237642">
    <property type="component" value="Unassembled WGS sequence"/>
</dbReference>
<comment type="caution">
    <text evidence="4">The sequence shown here is derived from an EMBL/GenBank/DDBJ whole genome shotgun (WGS) entry which is preliminary data.</text>
</comment>
<protein>
    <recommendedName>
        <fullName evidence="6">Ubiquitin-like protease family profile domain-containing protein</fullName>
    </recommendedName>
</protein>
<evidence type="ECO:0000313" key="5">
    <source>
        <dbReference type="Proteomes" id="UP001237642"/>
    </source>
</evidence>
<feature type="coiled-coil region" evidence="1">
    <location>
        <begin position="165"/>
        <end position="192"/>
    </location>
</feature>
<feature type="region of interest" description="Disordered" evidence="2">
    <location>
        <begin position="458"/>
        <end position="482"/>
    </location>
</feature>